<sequence>MKKLPMPNWPRWFSWKIDEADFEQRREHYVLYKNYPERFDDFMGRLHMITTDLPKHRERSKSGGLMTSTRRRLWDALDWTNLQYSAGAPVEQLVEVWPYALEWAEEYGDFHARYHQSPEAGNYMTPHAALRTEEYWIVALRLTCFGLLSGYAHTMPRVMTFLDYANELMGVRDGLLERLVRPFVPDRGPPPDKCTRQLPYRKLLKVFSSAPTKRAELMKTYLDEWYHASRREPYIDQHEEGGYLHYGYWSWEAAAVTWLLGIDDSSYRDMQFYPKDWVDYARQYPPPPIDSTLESGQACPQSGWWWSDASQQSQRRFEAGDIFPDIASGTVHGIMPDLPIPDWPRWFSWKITEADFEKRRERYVLFENYEKRFERMLNGMHMITTDLPKHRERSKSGGLMTSTRRRLWDALDWTNLQYSAGAPVEQLAEVWPYALEWAEEYGYFDALFDQSPEAGNYMAPHAALRTEEYWIVALRLTCFGLLSGYAHTMPRVMAFLDYANELMGVRDGLLERLVRPFVPDRGPPPDKCTRQLPYRKLLKVFSSAPTKRPELMKSYLGEWYHASRREPYIDQHEEGGYLHYGYWSWEAAAVTWLLGIDDSSYRDMQFYPKDWVDYARQYPPPPIDGQACPQSVWWSSDASHQSLRRFEAGDIFPDIASGTARGNTVWRWSLDQRLGSDDATHC</sequence>
<protein>
    <recommendedName>
        <fullName evidence="1">PoNi C-terminal domain-containing protein</fullName>
    </recommendedName>
</protein>
<evidence type="ECO:0000259" key="1">
    <source>
        <dbReference type="Pfam" id="PF08929"/>
    </source>
</evidence>
<dbReference type="Gene3D" id="1.10.3920.10">
    <property type="entry name" value="PA2201 C-terminal domain-like"/>
    <property type="match status" value="2"/>
</dbReference>
<accession>A0ABY0NCX3</accession>
<gene>
    <name evidence="2" type="ORF">SAMN05216591_2334</name>
</gene>
<evidence type="ECO:0000313" key="2">
    <source>
        <dbReference type="EMBL" id="SDF23395.1"/>
    </source>
</evidence>
<dbReference type="SUPFAM" id="SSF140731">
    <property type="entry name" value="PA2201 C-terminal domain-like"/>
    <property type="match status" value="2"/>
</dbReference>
<keyword evidence="3" id="KW-1185">Reference proteome</keyword>
<name>A0ABY0NCX3_9PSED</name>
<feature type="domain" description="PoNi C-terminal" evidence="1">
    <location>
        <begin position="173"/>
        <end position="276"/>
    </location>
</feature>
<organism evidence="2 3">
    <name type="scientific">Pseudomonas extremaustralis</name>
    <dbReference type="NCBI Taxonomy" id="359110"/>
    <lineage>
        <taxon>Bacteria</taxon>
        <taxon>Pseudomonadati</taxon>
        <taxon>Pseudomonadota</taxon>
        <taxon>Gammaproteobacteria</taxon>
        <taxon>Pseudomonadales</taxon>
        <taxon>Pseudomonadaceae</taxon>
        <taxon>Pseudomonas</taxon>
    </lineage>
</organism>
<proteinExistence type="predicted"/>
<dbReference type="EMBL" id="LT629689">
    <property type="protein sequence ID" value="SDF23395.1"/>
    <property type="molecule type" value="Genomic_DNA"/>
</dbReference>
<feature type="domain" description="PoNi C-terminal" evidence="1">
    <location>
        <begin position="507"/>
        <end position="610"/>
    </location>
</feature>
<dbReference type="InterPro" id="IPR015025">
    <property type="entry name" value="PoNi_C"/>
</dbReference>
<dbReference type="Proteomes" id="UP000182858">
    <property type="component" value="Chromosome I"/>
</dbReference>
<evidence type="ECO:0000313" key="3">
    <source>
        <dbReference type="Proteomes" id="UP000182858"/>
    </source>
</evidence>
<dbReference type="InterPro" id="IPR028983">
    <property type="entry name" value="PA2201-like_C"/>
</dbReference>
<dbReference type="Pfam" id="PF08929">
    <property type="entry name" value="PoNi_C"/>
    <property type="match status" value="2"/>
</dbReference>
<reference evidence="2 3" key="1">
    <citation type="submission" date="2016-10" db="EMBL/GenBank/DDBJ databases">
        <authorList>
            <person name="Varghese N."/>
            <person name="Submissions S."/>
        </authorList>
    </citation>
    <scope>NUCLEOTIDE SEQUENCE [LARGE SCALE GENOMIC DNA]</scope>
    <source>
        <strain evidence="2 3">DSM 17835</strain>
    </source>
</reference>